<evidence type="ECO:0000313" key="2">
    <source>
        <dbReference type="EMBL" id="UYL95307.1"/>
    </source>
</evidence>
<reference evidence="2" key="1">
    <citation type="submission" date="2022-05" db="EMBL/GenBank/DDBJ databases">
        <authorList>
            <person name="Cao W."/>
            <person name="Jia N."/>
            <person name="Lam T.T.-Y."/>
            <person name="Ni X."/>
            <person name="Liu J."/>
        </authorList>
    </citation>
    <scope>NUCLEOTIDE SEQUENCE</scope>
    <source>
        <strain evidence="2">TIGMIC 1</strain>
    </source>
</reference>
<name>A0A9E7V1S7_9VIRU</name>
<proteinExistence type="predicted"/>
<keyword evidence="2" id="KW-0548">Nucleotidyltransferase</keyword>
<feature type="region of interest" description="Disordered" evidence="1">
    <location>
        <begin position="1"/>
        <end position="54"/>
    </location>
</feature>
<evidence type="ECO:0000256" key="1">
    <source>
        <dbReference type="SAM" id="MobiDB-lite"/>
    </source>
</evidence>
<organism evidence="2">
    <name type="scientific">Zhangzhou Chrys tick virus 3</name>
    <dbReference type="NCBI Taxonomy" id="2972088"/>
    <lineage>
        <taxon>Viruses</taxon>
        <taxon>Riboviria</taxon>
        <taxon>Orthornavirae</taxon>
        <taxon>Duplornaviricota</taxon>
        <taxon>Chrymotiviricetes</taxon>
        <taxon>Ghabrivirales</taxon>
        <taxon>Alphatotivirineae</taxon>
        <taxon>Chrysoviridae</taxon>
    </lineage>
</organism>
<dbReference type="EMBL" id="ON746378">
    <property type="protein sequence ID" value="UYL95307.1"/>
    <property type="molecule type" value="Genomic_RNA"/>
</dbReference>
<sequence length="644" mass="71622">MSSRGSKQSGVKCGRCGHGRKSSRGCGSSFHEGRRTVSGSVAGSERTMPEVPHPLALRSVPRYQERSREVAVGRYVEPQPLRNSLKHDLARYERDIGMGSIMLSSVEETIVTISELPRVTRKRNLFYIVLPSGVGKTYLSGKYGFLDIDSCMGNYDKTYLSSALEMCYAGSESNKARAKEWLLCVREVFRGMVFSKPTFVLVHDEQTGYITGGMKVGEANLPLSVKLKSNRSMDRKREALIKINESIYMNFTDGGRVYDTHEEVEQYVLMRASKMGVDHAGPSCQSSIGIDRAEEMGHQDLVQAFRAGQVTKEYVDIRANEDRDITTSGFGTSLNTWAMAMAGSFYGSSKKADCFIVRELSSFNDGVDVDMHPDLRKLNRLNIDDGDKLIRMSWWAAYGKTCEEAPLFLEILAGVGPNAEHVFSSMGLLLSKSRFLFDKELSDEDRVAFLGLCRMYGFRGQVELYEQKSMDALDAEDRIFRHARSRSNEFLSEDQSAAVGSLARKEVVPKKMTAGEACSALGNWQVKQVAALYQVFRDNNTLKGLGDGSNKERALVMLVSQLTEAIECSSLDWRFRDMLECQAGSYPGIGPVVTELGLENFLEIGKFSRMEVGETVIEGVLTGGVNTAVPNTEEWKVARMLEAE</sequence>
<protein>
    <submittedName>
        <fullName evidence="2">RNA-dependent RNA polymerase</fullName>
    </submittedName>
</protein>
<keyword evidence="2" id="KW-0808">Transferase</keyword>
<dbReference type="GO" id="GO:0003968">
    <property type="term" value="F:RNA-directed RNA polymerase activity"/>
    <property type="evidence" value="ECO:0007669"/>
    <property type="project" value="UniProtKB-KW"/>
</dbReference>
<accession>A0A9E7V1S7</accession>
<keyword evidence="2" id="KW-0696">RNA-directed RNA polymerase</keyword>